<accession>A0A2G8LR72</accession>
<feature type="region of interest" description="Disordered" evidence="1">
    <location>
        <begin position="545"/>
        <end position="615"/>
    </location>
</feature>
<dbReference type="SUPFAM" id="SSF48371">
    <property type="entry name" value="ARM repeat"/>
    <property type="match status" value="2"/>
</dbReference>
<feature type="compositionally biased region" description="Low complexity" evidence="1">
    <location>
        <begin position="511"/>
        <end position="528"/>
    </location>
</feature>
<feature type="compositionally biased region" description="Polar residues" evidence="1">
    <location>
        <begin position="1246"/>
        <end position="1267"/>
    </location>
</feature>
<feature type="region of interest" description="Disordered" evidence="1">
    <location>
        <begin position="652"/>
        <end position="1000"/>
    </location>
</feature>
<dbReference type="GO" id="GO:0008017">
    <property type="term" value="F:microtubule binding"/>
    <property type="evidence" value="ECO:0007669"/>
    <property type="project" value="TreeGrafter"/>
</dbReference>
<evidence type="ECO:0000313" key="4">
    <source>
        <dbReference type="Proteomes" id="UP000230750"/>
    </source>
</evidence>
<dbReference type="InterPro" id="IPR011989">
    <property type="entry name" value="ARM-like"/>
</dbReference>
<dbReference type="GO" id="GO:0005929">
    <property type="term" value="C:cilium"/>
    <property type="evidence" value="ECO:0007669"/>
    <property type="project" value="TreeGrafter"/>
</dbReference>
<reference evidence="3 4" key="1">
    <citation type="journal article" date="2017" name="PLoS Biol.">
        <title>The sea cucumber genome provides insights into morphological evolution and visceral regeneration.</title>
        <authorList>
            <person name="Zhang X."/>
            <person name="Sun L."/>
            <person name="Yuan J."/>
            <person name="Sun Y."/>
            <person name="Gao Y."/>
            <person name="Zhang L."/>
            <person name="Li S."/>
            <person name="Dai H."/>
            <person name="Hamel J.F."/>
            <person name="Liu C."/>
            <person name="Yu Y."/>
            <person name="Liu S."/>
            <person name="Lin W."/>
            <person name="Guo K."/>
            <person name="Jin S."/>
            <person name="Xu P."/>
            <person name="Storey K.B."/>
            <person name="Huan P."/>
            <person name="Zhang T."/>
            <person name="Zhou Y."/>
            <person name="Zhang J."/>
            <person name="Lin C."/>
            <person name="Li X."/>
            <person name="Xing L."/>
            <person name="Huo D."/>
            <person name="Sun M."/>
            <person name="Wang L."/>
            <person name="Mercier A."/>
            <person name="Li F."/>
            <person name="Yang H."/>
            <person name="Xiang J."/>
        </authorList>
    </citation>
    <scope>NUCLEOTIDE SEQUENCE [LARGE SCALE GENOMIC DNA]</scope>
    <source>
        <strain evidence="3">Shaxun</strain>
        <tissue evidence="3">Muscle</tissue>
    </source>
</reference>
<feature type="region of interest" description="Disordered" evidence="1">
    <location>
        <begin position="202"/>
        <end position="230"/>
    </location>
</feature>
<feature type="compositionally biased region" description="Basic and acidic residues" evidence="1">
    <location>
        <begin position="824"/>
        <end position="921"/>
    </location>
</feature>
<feature type="compositionally biased region" description="Basic and acidic residues" evidence="1">
    <location>
        <begin position="730"/>
        <end position="778"/>
    </location>
</feature>
<keyword evidence="4" id="KW-1185">Reference proteome</keyword>
<name>A0A2G8LR72_STIJA</name>
<evidence type="ECO:0000259" key="2">
    <source>
        <dbReference type="SMART" id="SM01349"/>
    </source>
</evidence>
<protein>
    <recommendedName>
        <fullName evidence="2">TOG domain-containing protein</fullName>
    </recommendedName>
</protein>
<feature type="compositionally biased region" description="Polar residues" evidence="1">
    <location>
        <begin position="420"/>
        <end position="442"/>
    </location>
</feature>
<evidence type="ECO:0000313" key="3">
    <source>
        <dbReference type="EMBL" id="PIK62725.1"/>
    </source>
</evidence>
<dbReference type="InterPro" id="IPR024395">
    <property type="entry name" value="CLASP_N_dom"/>
</dbReference>
<dbReference type="PANTHER" id="PTHR21567">
    <property type="entry name" value="CLASP"/>
    <property type="match status" value="1"/>
</dbReference>
<feature type="region of interest" description="Disordered" evidence="1">
    <location>
        <begin position="248"/>
        <end position="268"/>
    </location>
</feature>
<dbReference type="OrthoDB" id="63891at2759"/>
<feature type="region of interest" description="Disordered" evidence="1">
    <location>
        <begin position="1230"/>
        <end position="1296"/>
    </location>
</feature>
<dbReference type="PANTHER" id="PTHR21567:SF87">
    <property type="entry name" value="CRESCERIN-LIKE PROTEIN CHE-12"/>
    <property type="match status" value="1"/>
</dbReference>
<dbReference type="Proteomes" id="UP000230750">
    <property type="component" value="Unassembled WGS sequence"/>
</dbReference>
<proteinExistence type="predicted"/>
<feature type="compositionally biased region" description="Basic and acidic residues" evidence="1">
    <location>
        <begin position="461"/>
        <end position="471"/>
    </location>
</feature>
<gene>
    <name evidence="3" type="ORF">BSL78_00304</name>
</gene>
<dbReference type="GO" id="GO:0000226">
    <property type="term" value="P:microtubule cytoskeleton organization"/>
    <property type="evidence" value="ECO:0007669"/>
    <property type="project" value="TreeGrafter"/>
</dbReference>
<dbReference type="Pfam" id="PF12348">
    <property type="entry name" value="CLASP_N"/>
    <property type="match status" value="1"/>
</dbReference>
<dbReference type="InterPro" id="IPR016024">
    <property type="entry name" value="ARM-type_fold"/>
</dbReference>
<organism evidence="3 4">
    <name type="scientific">Stichopus japonicus</name>
    <name type="common">Sea cucumber</name>
    <dbReference type="NCBI Taxonomy" id="307972"/>
    <lineage>
        <taxon>Eukaryota</taxon>
        <taxon>Metazoa</taxon>
        <taxon>Echinodermata</taxon>
        <taxon>Eleutherozoa</taxon>
        <taxon>Echinozoa</taxon>
        <taxon>Holothuroidea</taxon>
        <taxon>Aspidochirotacea</taxon>
        <taxon>Aspidochirotida</taxon>
        <taxon>Stichopodidae</taxon>
        <taxon>Apostichopus</taxon>
    </lineage>
</organism>
<feature type="compositionally biased region" description="Basic and acidic residues" evidence="1">
    <location>
        <begin position="213"/>
        <end position="225"/>
    </location>
</feature>
<feature type="compositionally biased region" description="Polar residues" evidence="1">
    <location>
        <begin position="968"/>
        <end position="979"/>
    </location>
</feature>
<comment type="caution">
    <text evidence="3">The sequence shown here is derived from an EMBL/GenBank/DDBJ whole genome shotgun (WGS) entry which is preliminary data.</text>
</comment>
<feature type="region of interest" description="Disordered" evidence="1">
    <location>
        <begin position="420"/>
        <end position="528"/>
    </location>
</feature>
<dbReference type="Gene3D" id="1.25.10.10">
    <property type="entry name" value="Leucine-rich Repeat Variant"/>
    <property type="match status" value="3"/>
</dbReference>
<evidence type="ECO:0000256" key="1">
    <source>
        <dbReference type="SAM" id="MobiDB-lite"/>
    </source>
</evidence>
<dbReference type="EMBL" id="MRZV01000006">
    <property type="protein sequence ID" value="PIK62725.1"/>
    <property type="molecule type" value="Genomic_DNA"/>
</dbReference>
<dbReference type="GO" id="GO:0005881">
    <property type="term" value="C:cytoplasmic microtubule"/>
    <property type="evidence" value="ECO:0007669"/>
    <property type="project" value="TreeGrafter"/>
</dbReference>
<dbReference type="SMART" id="SM01349">
    <property type="entry name" value="TOG"/>
    <property type="match status" value="2"/>
</dbReference>
<dbReference type="InterPro" id="IPR034085">
    <property type="entry name" value="TOG"/>
</dbReference>
<feature type="compositionally biased region" description="Basic residues" evidence="1">
    <location>
        <begin position="947"/>
        <end position="959"/>
    </location>
</feature>
<dbReference type="STRING" id="307972.A0A2G8LR72"/>
<feature type="compositionally biased region" description="Polar residues" evidence="1">
    <location>
        <begin position="670"/>
        <end position="690"/>
    </location>
</feature>
<feature type="domain" description="TOG" evidence="2">
    <location>
        <begin position="990"/>
        <end position="1230"/>
    </location>
</feature>
<feature type="domain" description="TOG" evidence="2">
    <location>
        <begin position="1284"/>
        <end position="1518"/>
    </location>
</feature>
<sequence length="1518" mass="169635">MRVMITLMQTLEPKPVVDVVSETLKHRKSGVREEALHIIIAALLTFPSNDFDLAKLCSSVAPTLGDPKRKVRQASLETFAVLAQAMGPTKISPLIRAVDEVELQMNDEGVMKAVQARLARRQLPRINDEYMVELPSPLPSSASSRSASSVAFDTVWILKAAGSTGSAKDRSYTDPAIELLQPSPNKTALTNGSLQELVPPKRFYSAGRGRSKLPWEEDRDDRPDDFASEGYDGSLAAARGHVNSAPIQEKPMDIKPPFQPRQTWNGSEPNLRETVTKERRLRPGFLTDKQDMRDTGGFGGSYRQNHLDKMKMMSLAPVKNEVDETPYNGSHSAPVSDRDGSDPFPLTASILSKKRDESKIMEIWNEKRIVYDKQRVARRPNDLSSLNNSPRRVFQILGQMEGLLKIYSLEGVSIHLVSSENIPSNPDAVSNTPKRSAGNYSGPTAHIPLKATLARSASRSRNKDLSPREEVIDIDFEDNSQRSPDSDDDLGPVDFLQSVRSSAQKKRAQKQAKSSKSVSSHQQQSVSDLQDSAFFDNFTPMNSAVEESNVAKPEHSSKNGSPKRVPPDSPFSSKPRIVRSSSGRNPRKGSGELVNRKLDLAGPDFNPAGGVTFRDNATADVTVVGKGYNSHPGHEGAREPVVDDTLAAVIGGRQQNARERRRQQKGVYGNHQNAETNQQLAQNRRQSNQRDWTEAGYEDPPEIVGFSYQQNNESAKSDDEGLGMSMSRAVMDKITQKQEKQRKSRQAEKSPRELNDDVTEMRKKSLDDERQRLKERNEWSGVQRTSERGRADLLVESDVGFQSDPEIEEEKQRQIKAQRYQAEVQREKEFRLQEERRRASADRKKRQQADEKRRQEEEEYRKLEMEERRIQAEERQRIEEQRGLIEERKQAEEKTLRIRRMNEEEERKKRLIQEEEDKYAAEEFEEDQPSEYSKPPAAIAPRENHQRPPHATKRKKTKSPKSPGNRGLAQSISGSTVQGQAGEAPPSENTYDRTSEMPLSNPSVALKDALRFLEQDDWEIKNDGLNLVRQLALHHPQEFGAQLHTVVVAVLAEVKNLRSNVSKSAIGCLGDMFEALNVALDKELDQICRVILPKSLESSSFIRNSLDATLMSMVHNVSPQRALSALISVGASHNSKMVRKTTAQFLEQIVERMGPGRILSGIKDVTDKVLLTTAKLAMDPSQDTRYYARKIVCSLMQHEDFSRLIEKHVPQRDLKSFLEVVANLRTKGLADPTSSESLSAKGGRRSLSNSRANSGSNSHLRASSNGSANGGERTHPTSVKKTKRSSARSEGQQENVAELVKGLTSSDWREKINAVEQFQEMCETNPNMVTANIMKIFDGFCPRLADSNSKVCCKALDTMKQIIPHIAHGLPDVIPEVLSKLVKSLASKNNTIYKSSNEIFDILLDNVDNSLMVQHFANATRCANARVKPPMIEKLTRLVMSVFPKKPQLITRQILPVLWDILGNMTTSGAIPGGSGNLRIATKALVMSLYDFMGKDLMQEASSLPQRSRTALDGLLNS</sequence>